<protein>
    <recommendedName>
        <fullName evidence="5">Secreted protein</fullName>
    </recommendedName>
</protein>
<evidence type="ECO:0000313" key="3">
    <source>
        <dbReference type="EMBL" id="GBG69409.1"/>
    </source>
</evidence>
<feature type="signal peptide" evidence="2">
    <location>
        <begin position="1"/>
        <end position="19"/>
    </location>
</feature>
<keyword evidence="1" id="KW-0472">Membrane</keyword>
<evidence type="ECO:0000256" key="1">
    <source>
        <dbReference type="SAM" id="Phobius"/>
    </source>
</evidence>
<reference evidence="3 4" key="1">
    <citation type="journal article" date="2018" name="Cell">
        <title>The Chara Genome: Secondary Complexity and Implications for Plant Terrestrialization.</title>
        <authorList>
            <person name="Nishiyama T."/>
            <person name="Sakayama H."/>
            <person name="Vries J.D."/>
            <person name="Buschmann H."/>
            <person name="Saint-Marcoux D."/>
            <person name="Ullrich K.K."/>
            <person name="Haas F.B."/>
            <person name="Vanderstraeten L."/>
            <person name="Becker D."/>
            <person name="Lang D."/>
            <person name="Vosolsobe S."/>
            <person name="Rombauts S."/>
            <person name="Wilhelmsson P.K.I."/>
            <person name="Janitza P."/>
            <person name="Kern R."/>
            <person name="Heyl A."/>
            <person name="Rumpler F."/>
            <person name="Villalobos L.I.A.C."/>
            <person name="Clay J.M."/>
            <person name="Skokan R."/>
            <person name="Toyoda A."/>
            <person name="Suzuki Y."/>
            <person name="Kagoshima H."/>
            <person name="Schijlen E."/>
            <person name="Tajeshwar N."/>
            <person name="Catarino B."/>
            <person name="Hetherington A.J."/>
            <person name="Saltykova A."/>
            <person name="Bonnot C."/>
            <person name="Breuninger H."/>
            <person name="Symeonidi A."/>
            <person name="Radhakrishnan G.V."/>
            <person name="Van Nieuwerburgh F."/>
            <person name="Deforce D."/>
            <person name="Chang C."/>
            <person name="Karol K.G."/>
            <person name="Hedrich R."/>
            <person name="Ulvskov P."/>
            <person name="Glockner G."/>
            <person name="Delwiche C.F."/>
            <person name="Petrasek J."/>
            <person name="Van de Peer Y."/>
            <person name="Friml J."/>
            <person name="Beilby M."/>
            <person name="Dolan L."/>
            <person name="Kohara Y."/>
            <person name="Sugano S."/>
            <person name="Fujiyama A."/>
            <person name="Delaux P.-M."/>
            <person name="Quint M."/>
            <person name="TheiBen G."/>
            <person name="Hagemann M."/>
            <person name="Harholt J."/>
            <person name="Dunand C."/>
            <person name="Zachgo S."/>
            <person name="Langdale J."/>
            <person name="Maumus F."/>
            <person name="Straeten D.V.D."/>
            <person name="Gould S.B."/>
            <person name="Rensing S.A."/>
        </authorList>
    </citation>
    <scope>NUCLEOTIDE SEQUENCE [LARGE SCALE GENOMIC DNA]</scope>
    <source>
        <strain evidence="3 4">S276</strain>
    </source>
</reference>
<keyword evidence="4" id="KW-1185">Reference proteome</keyword>
<evidence type="ECO:0000256" key="2">
    <source>
        <dbReference type="SAM" id="SignalP"/>
    </source>
</evidence>
<feature type="transmembrane region" description="Helical" evidence="1">
    <location>
        <begin position="51"/>
        <end position="75"/>
    </location>
</feature>
<evidence type="ECO:0008006" key="5">
    <source>
        <dbReference type="Google" id="ProtNLM"/>
    </source>
</evidence>
<organism evidence="3 4">
    <name type="scientific">Chara braunii</name>
    <name type="common">Braun's stonewort</name>
    <dbReference type="NCBI Taxonomy" id="69332"/>
    <lineage>
        <taxon>Eukaryota</taxon>
        <taxon>Viridiplantae</taxon>
        <taxon>Streptophyta</taxon>
        <taxon>Charophyceae</taxon>
        <taxon>Charales</taxon>
        <taxon>Characeae</taxon>
        <taxon>Chara</taxon>
    </lineage>
</organism>
<name>A0A388KH89_CHABU</name>
<proteinExistence type="predicted"/>
<dbReference type="Gramene" id="GBG69409">
    <property type="protein sequence ID" value="GBG69409"/>
    <property type="gene ID" value="CBR_g4104"/>
</dbReference>
<comment type="caution">
    <text evidence="3">The sequence shown here is derived from an EMBL/GenBank/DDBJ whole genome shotgun (WGS) entry which is preliminary data.</text>
</comment>
<gene>
    <name evidence="3" type="ORF">CBR_g4104</name>
</gene>
<keyword evidence="2" id="KW-0732">Signal</keyword>
<evidence type="ECO:0000313" key="4">
    <source>
        <dbReference type="Proteomes" id="UP000265515"/>
    </source>
</evidence>
<accession>A0A388KH89</accession>
<sequence>MMTVMMMLMLMMMMKQVSSSMICPLCLLPAVIASLKAAATSEDTAAAPPFAAAAAFYAAFSTAFLAVTSCSMGIISPPFSSPRGCNIFLWATFPLAWYRPPCCRLLPRCCLPSIQASCAYLSCPECTLRLCHIISHCRVLALGACSPPQNVLPMPPWRTAELPLPGATASVRNAFLAQPPLCQMRVAFDLHLRVCNLLHHIVHPIPGVVLGSLYPLNIPVLCLHLPFLIGHVLKPRDGNIVLASPVLLHPRQVKVKNSDCCK</sequence>
<keyword evidence="1" id="KW-0812">Transmembrane</keyword>
<dbReference type="AlphaFoldDB" id="A0A388KH89"/>
<feature type="chain" id="PRO_5017416039" description="Secreted protein" evidence="2">
    <location>
        <begin position="20"/>
        <end position="262"/>
    </location>
</feature>
<keyword evidence="1" id="KW-1133">Transmembrane helix</keyword>
<dbReference type="Proteomes" id="UP000265515">
    <property type="component" value="Unassembled WGS sequence"/>
</dbReference>
<dbReference type="EMBL" id="BFEA01000114">
    <property type="protein sequence ID" value="GBG69409.1"/>
    <property type="molecule type" value="Genomic_DNA"/>
</dbReference>